<feature type="transmembrane region" description="Helical" evidence="6">
    <location>
        <begin position="234"/>
        <end position="256"/>
    </location>
</feature>
<organism evidence="9 11">
    <name type="scientific">Bordetella bronchialis</name>
    <dbReference type="NCBI Taxonomy" id="463025"/>
    <lineage>
        <taxon>Bacteria</taxon>
        <taxon>Pseudomonadati</taxon>
        <taxon>Pseudomonadota</taxon>
        <taxon>Betaproteobacteria</taxon>
        <taxon>Burkholderiales</taxon>
        <taxon>Alcaligenaceae</taxon>
        <taxon>Bordetella</taxon>
    </lineage>
</organism>
<feature type="transmembrane region" description="Helical" evidence="6">
    <location>
        <begin position="86"/>
        <end position="106"/>
    </location>
</feature>
<feature type="transmembrane region" description="Helical" evidence="6">
    <location>
        <begin position="148"/>
        <end position="165"/>
    </location>
</feature>
<feature type="transmembrane region" description="Helical" evidence="6">
    <location>
        <begin position="24"/>
        <end position="43"/>
    </location>
</feature>
<evidence type="ECO:0000256" key="2">
    <source>
        <dbReference type="ARBA" id="ARBA00007362"/>
    </source>
</evidence>
<feature type="domain" description="EamA" evidence="7">
    <location>
        <begin position="173"/>
        <end position="307"/>
    </location>
</feature>
<feature type="transmembrane region" description="Helical" evidence="6">
    <location>
        <begin position="203"/>
        <end position="222"/>
    </location>
</feature>
<feature type="transmembrane region" description="Helical" evidence="6">
    <location>
        <begin position="268"/>
        <end position="285"/>
    </location>
</feature>
<feature type="domain" description="EamA" evidence="7">
    <location>
        <begin position="25"/>
        <end position="158"/>
    </location>
</feature>
<keyword evidence="5 6" id="KW-0472">Membrane</keyword>
<dbReference type="Proteomes" id="UP000092213">
    <property type="component" value="Chromosome"/>
</dbReference>
<dbReference type="EMBL" id="CP016171">
    <property type="protein sequence ID" value="ANN71050.1"/>
    <property type="molecule type" value="Genomic_DNA"/>
</dbReference>
<feature type="transmembrane region" description="Helical" evidence="6">
    <location>
        <begin position="118"/>
        <end position="136"/>
    </location>
</feature>
<evidence type="ECO:0000313" key="10">
    <source>
        <dbReference type="Proteomes" id="UP000091897"/>
    </source>
</evidence>
<gene>
    <name evidence="8" type="ORF">BAU06_06355</name>
    <name evidence="9" type="ORF">BAU08_06615</name>
</gene>
<comment type="subcellular location">
    <subcellularLocation>
        <location evidence="1">Membrane</location>
        <topology evidence="1">Multi-pass membrane protein</topology>
    </subcellularLocation>
</comment>
<evidence type="ECO:0000259" key="7">
    <source>
        <dbReference type="Pfam" id="PF00892"/>
    </source>
</evidence>
<sequence length="315" mass="32798">MERIASEMAVHAGGRTAKARAGRLRGYALLGVAIVLWGANWPVMKAGLAHVTPVWFSAIRFGLGALTLFGLQAATGTLRAPRRADLPVMLSVGLLQMLAFTVLGAVAMTHVPAGRSAILAYTTPVWVIPIAVLVFGETLSRGQKAGSALALAGVLVLFNPASFDWHDAPLVRANVLLLLAAFCWAVCILHLRHGRAVSGAYQLAPWQMLIAATLLVPMARVLEGPFTGDGSRAFWEVALYVGPLATAFCFVAVNAASSWLSSTTMSTAMLGVPVVGLAMAGLVLGEPMTGGLLAGLVAIVAGIAIVTLSGVRRRA</sequence>
<dbReference type="Pfam" id="PF00892">
    <property type="entry name" value="EamA"/>
    <property type="match status" value="2"/>
</dbReference>
<feature type="transmembrane region" description="Helical" evidence="6">
    <location>
        <begin position="55"/>
        <end position="74"/>
    </location>
</feature>
<name>A0A193FTT7_9BORD</name>
<protein>
    <submittedName>
        <fullName evidence="9">Multidrug DMT transporter</fullName>
    </submittedName>
</protein>
<keyword evidence="3 6" id="KW-0812">Transmembrane</keyword>
<evidence type="ECO:0000256" key="4">
    <source>
        <dbReference type="ARBA" id="ARBA00022989"/>
    </source>
</evidence>
<dbReference type="SUPFAM" id="SSF103481">
    <property type="entry name" value="Multidrug resistance efflux transporter EmrE"/>
    <property type="match status" value="2"/>
</dbReference>
<evidence type="ECO:0000256" key="1">
    <source>
        <dbReference type="ARBA" id="ARBA00004141"/>
    </source>
</evidence>
<dbReference type="STRING" id="463025.BAU08_06615"/>
<evidence type="ECO:0000313" key="8">
    <source>
        <dbReference type="EMBL" id="ANN65966.1"/>
    </source>
</evidence>
<dbReference type="PANTHER" id="PTHR32322">
    <property type="entry name" value="INNER MEMBRANE TRANSPORTER"/>
    <property type="match status" value="1"/>
</dbReference>
<evidence type="ECO:0000256" key="3">
    <source>
        <dbReference type="ARBA" id="ARBA00022692"/>
    </source>
</evidence>
<evidence type="ECO:0000256" key="5">
    <source>
        <dbReference type="ARBA" id="ARBA00023136"/>
    </source>
</evidence>
<evidence type="ECO:0000256" key="6">
    <source>
        <dbReference type="SAM" id="Phobius"/>
    </source>
</evidence>
<reference evidence="10 11" key="1">
    <citation type="submission" date="2016-06" db="EMBL/GenBank/DDBJ databases">
        <title>Complete genome sequences of Bordetella bronchialis and Bordetella flabilis.</title>
        <authorList>
            <person name="LiPuma J.J."/>
            <person name="Spilker T."/>
        </authorList>
    </citation>
    <scope>NUCLEOTIDE SEQUENCE [LARGE SCALE GENOMIC DNA]</scope>
    <source>
        <strain evidence="9 11">AU17976</strain>
        <strain evidence="8 10">AU3182</strain>
    </source>
</reference>
<accession>A0A193FTT7</accession>
<feature type="transmembrane region" description="Helical" evidence="6">
    <location>
        <begin position="291"/>
        <end position="311"/>
    </location>
</feature>
<feature type="transmembrane region" description="Helical" evidence="6">
    <location>
        <begin position="171"/>
        <end position="191"/>
    </location>
</feature>
<dbReference type="KEGG" id="bbro:BAU06_06355"/>
<dbReference type="AlphaFoldDB" id="A0A193FTT7"/>
<dbReference type="Proteomes" id="UP000091897">
    <property type="component" value="Chromosome"/>
</dbReference>
<evidence type="ECO:0000313" key="11">
    <source>
        <dbReference type="Proteomes" id="UP000092213"/>
    </source>
</evidence>
<evidence type="ECO:0000313" key="9">
    <source>
        <dbReference type="EMBL" id="ANN71050.1"/>
    </source>
</evidence>
<keyword evidence="4 6" id="KW-1133">Transmembrane helix</keyword>
<dbReference type="InterPro" id="IPR050638">
    <property type="entry name" value="AA-Vitamin_Transporters"/>
</dbReference>
<dbReference type="GO" id="GO:0016020">
    <property type="term" value="C:membrane"/>
    <property type="evidence" value="ECO:0007669"/>
    <property type="project" value="UniProtKB-SubCell"/>
</dbReference>
<dbReference type="EMBL" id="CP016170">
    <property type="protein sequence ID" value="ANN65966.1"/>
    <property type="molecule type" value="Genomic_DNA"/>
</dbReference>
<comment type="similarity">
    <text evidence="2">Belongs to the EamA transporter family.</text>
</comment>
<dbReference type="PANTHER" id="PTHR32322:SF2">
    <property type="entry name" value="EAMA DOMAIN-CONTAINING PROTEIN"/>
    <property type="match status" value="1"/>
</dbReference>
<dbReference type="RefSeq" id="WP_066345692.1">
    <property type="nucleotide sequence ID" value="NZ_CBCSFJ010000003.1"/>
</dbReference>
<proteinExistence type="inferred from homology"/>
<dbReference type="InterPro" id="IPR000620">
    <property type="entry name" value="EamA_dom"/>
</dbReference>
<dbReference type="InterPro" id="IPR037185">
    <property type="entry name" value="EmrE-like"/>
</dbReference>
<keyword evidence="10" id="KW-1185">Reference proteome</keyword>